<evidence type="ECO:0000313" key="2">
    <source>
        <dbReference type="EMBL" id="GGE34440.1"/>
    </source>
</evidence>
<dbReference type="Gene3D" id="1.10.10.2910">
    <property type="match status" value="1"/>
</dbReference>
<dbReference type="EMBL" id="BMJN01000026">
    <property type="protein sequence ID" value="GGE34440.1"/>
    <property type="molecule type" value="Genomic_DNA"/>
</dbReference>
<keyword evidence="3" id="KW-1185">Reference proteome</keyword>
<reference evidence="2" key="2">
    <citation type="submission" date="2020-09" db="EMBL/GenBank/DDBJ databases">
        <authorList>
            <person name="Sun Q."/>
            <person name="Zhou Y."/>
        </authorList>
    </citation>
    <scope>NUCLEOTIDE SEQUENCE</scope>
    <source>
        <strain evidence="2">CGMCC 1.15533</strain>
    </source>
</reference>
<dbReference type="AlphaFoldDB" id="A0A917A8A7"/>
<comment type="caution">
    <text evidence="2">The sequence shown here is derived from an EMBL/GenBank/DDBJ whole genome shotgun (WGS) entry which is preliminary data.</text>
</comment>
<protein>
    <recommendedName>
        <fullName evidence="1">IrrE N-terminal-like domain-containing protein</fullName>
    </recommendedName>
</protein>
<organism evidence="2 3">
    <name type="scientific">Streptococcus himalayensis</name>
    <dbReference type="NCBI Taxonomy" id="1888195"/>
    <lineage>
        <taxon>Bacteria</taxon>
        <taxon>Bacillati</taxon>
        <taxon>Bacillota</taxon>
        <taxon>Bacilli</taxon>
        <taxon>Lactobacillales</taxon>
        <taxon>Streptococcaceae</taxon>
        <taxon>Streptococcus</taxon>
    </lineage>
</organism>
<name>A0A917A8A7_9STRE</name>
<sequence>MQELYTRVNQVTKKKLYKFIKDNDISTLNYNFKEYFESCVEKYDIKILEHHFSNRQIEGLTLINKSGISMSYERENPIVKQNFTKCHELGHFMLKHSGRMFTEISQPSSNIEEIEANIFSAVVLMPDIVLLSKIYYRRDPFFAVMNDLEVSSIALKYRLKDILKHFLYTENFIIEQAIEKYYQNDSSWILLLLDSAKDKIEEEYIKVKGNIFKRMKAELDTNHFISSEKYPILLNATFRTKLQKVCRSIKTWVEFDFGKSIGYAWKIEKISDRKAKNLANRILL</sequence>
<accession>A0A917A8A7</accession>
<dbReference type="Proteomes" id="UP000660801">
    <property type="component" value="Unassembled WGS sequence"/>
</dbReference>
<dbReference type="InterPro" id="IPR010359">
    <property type="entry name" value="IrrE_HExxH"/>
</dbReference>
<dbReference type="PANTHER" id="PTHR43236:SF2">
    <property type="entry name" value="BLL0069 PROTEIN"/>
    <property type="match status" value="1"/>
</dbReference>
<evidence type="ECO:0000313" key="3">
    <source>
        <dbReference type="Proteomes" id="UP000660801"/>
    </source>
</evidence>
<dbReference type="PANTHER" id="PTHR43236">
    <property type="entry name" value="ANTITOXIN HIGA1"/>
    <property type="match status" value="1"/>
</dbReference>
<dbReference type="RefSeq" id="WP_068993327.1">
    <property type="nucleotide sequence ID" value="NZ_BMJN01000026.1"/>
</dbReference>
<dbReference type="InterPro" id="IPR052345">
    <property type="entry name" value="Rad_response_metalloprotease"/>
</dbReference>
<dbReference type="Pfam" id="PF06114">
    <property type="entry name" value="Peptidase_M78"/>
    <property type="match status" value="1"/>
</dbReference>
<reference evidence="2" key="1">
    <citation type="journal article" date="2014" name="Int. J. Syst. Evol. Microbiol.">
        <title>Complete genome sequence of Corynebacterium casei LMG S-19264T (=DSM 44701T), isolated from a smear-ripened cheese.</title>
        <authorList>
            <consortium name="US DOE Joint Genome Institute (JGI-PGF)"/>
            <person name="Walter F."/>
            <person name="Albersmeier A."/>
            <person name="Kalinowski J."/>
            <person name="Ruckert C."/>
        </authorList>
    </citation>
    <scope>NUCLEOTIDE SEQUENCE</scope>
    <source>
        <strain evidence="2">CGMCC 1.15533</strain>
    </source>
</reference>
<proteinExistence type="predicted"/>
<evidence type="ECO:0000259" key="1">
    <source>
        <dbReference type="Pfam" id="PF06114"/>
    </source>
</evidence>
<gene>
    <name evidence="2" type="ORF">GCM10011510_14720</name>
</gene>
<feature type="domain" description="IrrE N-terminal-like" evidence="1">
    <location>
        <begin position="41"/>
        <end position="160"/>
    </location>
</feature>